<keyword evidence="1" id="KW-1133">Transmembrane helix</keyword>
<gene>
    <name evidence="2" type="ORF">COS99_00345</name>
</gene>
<protein>
    <submittedName>
        <fullName evidence="2">Uncharacterized protein</fullName>
    </submittedName>
</protein>
<feature type="transmembrane region" description="Helical" evidence="1">
    <location>
        <begin position="36"/>
        <end position="59"/>
    </location>
</feature>
<dbReference type="Proteomes" id="UP000230052">
    <property type="component" value="Unassembled WGS sequence"/>
</dbReference>
<name>A0A2J0L2U6_9BACT</name>
<keyword evidence="1" id="KW-0812">Transmembrane</keyword>
<dbReference type="EMBL" id="PEWV01000006">
    <property type="protein sequence ID" value="PIU42413.1"/>
    <property type="molecule type" value="Genomic_DNA"/>
</dbReference>
<reference evidence="2 3" key="1">
    <citation type="submission" date="2017-09" db="EMBL/GenBank/DDBJ databases">
        <title>Depth-based differentiation of microbial function through sediment-hosted aquifers and enrichment of novel symbionts in the deep terrestrial subsurface.</title>
        <authorList>
            <person name="Probst A.J."/>
            <person name="Ladd B."/>
            <person name="Jarett J.K."/>
            <person name="Geller-Mcgrath D.E."/>
            <person name="Sieber C.M."/>
            <person name="Emerson J.B."/>
            <person name="Anantharaman K."/>
            <person name="Thomas B.C."/>
            <person name="Malmstrom R."/>
            <person name="Stieglmeier M."/>
            <person name="Klingl A."/>
            <person name="Woyke T."/>
            <person name="Ryan C.M."/>
            <person name="Banfield J.F."/>
        </authorList>
    </citation>
    <scope>NUCLEOTIDE SEQUENCE [LARGE SCALE GENOMIC DNA]</scope>
    <source>
        <strain evidence="2">CG07_land_8_20_14_0_80_42_15</strain>
    </source>
</reference>
<evidence type="ECO:0000313" key="3">
    <source>
        <dbReference type="Proteomes" id="UP000230052"/>
    </source>
</evidence>
<sequence>MVISVAMVWIGVPAGHHFEYFSGIGLKNPFPYFDNVISALLYGAGVRIAFIVYPLYLLVRFITWVVRYFLLNANRYTLFAIQNKGDISEIGFRTVPEN</sequence>
<evidence type="ECO:0000313" key="2">
    <source>
        <dbReference type="EMBL" id="PIU42413.1"/>
    </source>
</evidence>
<comment type="caution">
    <text evidence="2">The sequence shown here is derived from an EMBL/GenBank/DDBJ whole genome shotgun (WGS) entry which is preliminary data.</text>
</comment>
<dbReference type="AlphaFoldDB" id="A0A2J0L2U6"/>
<keyword evidence="1" id="KW-0472">Membrane</keyword>
<proteinExistence type="predicted"/>
<organism evidence="2 3">
    <name type="scientific">Candidatus Aquitaenariimonas noxiae</name>
    <dbReference type="NCBI Taxonomy" id="1974741"/>
    <lineage>
        <taxon>Bacteria</taxon>
        <taxon>Pseudomonadati</taxon>
        <taxon>Candidatus Omnitrophota</taxon>
        <taxon>Candidatus Aquitaenariimonas</taxon>
    </lineage>
</organism>
<evidence type="ECO:0000256" key="1">
    <source>
        <dbReference type="SAM" id="Phobius"/>
    </source>
</evidence>
<accession>A0A2J0L2U6</accession>